<dbReference type="RefSeq" id="WP_151894730.1">
    <property type="nucleotide sequence ID" value="NZ_BKCF01000004.1"/>
</dbReference>
<evidence type="ECO:0000313" key="2">
    <source>
        <dbReference type="Proteomes" id="UP000326994"/>
    </source>
</evidence>
<dbReference type="AlphaFoldDB" id="A0A5J4FXP8"/>
<evidence type="ECO:0008006" key="3">
    <source>
        <dbReference type="Google" id="ProtNLM"/>
    </source>
</evidence>
<keyword evidence="2" id="KW-1185">Reference proteome</keyword>
<protein>
    <recommendedName>
        <fullName evidence="3">UDP-glycosyltransferase</fullName>
    </recommendedName>
</protein>
<gene>
    <name evidence="1" type="ORF">ULMS_23210</name>
</gene>
<evidence type="ECO:0000313" key="1">
    <source>
        <dbReference type="EMBL" id="GEQ86813.1"/>
    </source>
</evidence>
<proteinExistence type="predicted"/>
<organism evidence="1 2">
    <name type="scientific">Patiriisocius marinistellae</name>
    <dbReference type="NCBI Taxonomy" id="2494560"/>
    <lineage>
        <taxon>Bacteria</taxon>
        <taxon>Pseudomonadati</taxon>
        <taxon>Bacteroidota</taxon>
        <taxon>Flavobacteriia</taxon>
        <taxon>Flavobacteriales</taxon>
        <taxon>Flavobacteriaceae</taxon>
        <taxon>Patiriisocius</taxon>
    </lineage>
</organism>
<dbReference type="OrthoDB" id="59694at2"/>
<accession>A0A5J4FXP8</accession>
<sequence length="331" mass="37797">MQITNVLVATNHLNALGGSETFVYTLIEALIKRSNIHVEYFTLHKGIVSKNIEEVLGVSYMTKPKYDVIFANHNTTIPYLHKKGFTIQICHGIFPVLEQPSPLANAHISISQEVQSHLAKKGFNSLIVLNGININRFYPAKPINKTLTNVLSLCKTKEANNVIKEACKISGVHFVEANMHKKKTWNVEEVINEADIVVGLGRSAYEAMSCGRPVIVFDDRTYFESMGDGYIRNILGLSIQNNCSGRYSKTTYTPALLASEMLKYKQEDGVYFKNFALKELNIDIMVDRYIEYWKSIERAMVERKKNYWIILLKKHTTPKLRANIKRLFEKN</sequence>
<comment type="caution">
    <text evidence="1">The sequence shown here is derived from an EMBL/GenBank/DDBJ whole genome shotgun (WGS) entry which is preliminary data.</text>
</comment>
<reference evidence="1 2" key="1">
    <citation type="submission" date="2019-08" db="EMBL/GenBank/DDBJ databases">
        <title>Ulvibacter marinistellae sp. nov., isolated from a starfish, Patiria pectinifera.</title>
        <authorList>
            <person name="Kawano K."/>
            <person name="Ushijima N."/>
            <person name="Kihara M."/>
            <person name="Itoh H."/>
        </authorList>
    </citation>
    <scope>NUCLEOTIDE SEQUENCE [LARGE SCALE GENOMIC DNA]</scope>
    <source>
        <strain evidence="1 2">KK4</strain>
    </source>
</reference>
<name>A0A5J4FXP8_9FLAO</name>
<dbReference type="EMBL" id="BKCF01000004">
    <property type="protein sequence ID" value="GEQ86813.1"/>
    <property type="molecule type" value="Genomic_DNA"/>
</dbReference>
<dbReference type="Proteomes" id="UP000326994">
    <property type="component" value="Unassembled WGS sequence"/>
</dbReference>
<dbReference type="SUPFAM" id="SSF53756">
    <property type="entry name" value="UDP-Glycosyltransferase/glycogen phosphorylase"/>
    <property type="match status" value="1"/>
</dbReference>